<dbReference type="KEGG" id="hir:HETIRDRAFT_54479"/>
<comment type="catalytic activity">
    <reaction evidence="7">
        <text>L-threonyl-[protein] + ATP = O-phospho-L-threonyl-[protein] + ADP + H(+)</text>
        <dbReference type="Rhea" id="RHEA:46608"/>
        <dbReference type="Rhea" id="RHEA-COMP:11060"/>
        <dbReference type="Rhea" id="RHEA-COMP:11605"/>
        <dbReference type="ChEBI" id="CHEBI:15378"/>
        <dbReference type="ChEBI" id="CHEBI:30013"/>
        <dbReference type="ChEBI" id="CHEBI:30616"/>
        <dbReference type="ChEBI" id="CHEBI:61977"/>
        <dbReference type="ChEBI" id="CHEBI:456216"/>
        <dbReference type="EC" id="2.7.11.1"/>
    </reaction>
</comment>
<evidence type="ECO:0000256" key="8">
    <source>
        <dbReference type="ARBA" id="ARBA00048679"/>
    </source>
</evidence>
<dbReference type="STRING" id="747525.W4KC28"/>
<name>W4KC28_HETIT</name>
<dbReference type="GO" id="GO:0050684">
    <property type="term" value="P:regulation of mRNA processing"/>
    <property type="evidence" value="ECO:0007669"/>
    <property type="project" value="TreeGrafter"/>
</dbReference>
<evidence type="ECO:0000313" key="11">
    <source>
        <dbReference type="Proteomes" id="UP000030671"/>
    </source>
</evidence>
<dbReference type="GO" id="GO:0005634">
    <property type="term" value="C:nucleus"/>
    <property type="evidence" value="ECO:0007669"/>
    <property type="project" value="TreeGrafter"/>
</dbReference>
<evidence type="ECO:0000313" key="10">
    <source>
        <dbReference type="EMBL" id="ETW82895.1"/>
    </source>
</evidence>
<evidence type="ECO:0000256" key="5">
    <source>
        <dbReference type="ARBA" id="ARBA00022777"/>
    </source>
</evidence>
<dbReference type="Proteomes" id="UP000030671">
    <property type="component" value="Unassembled WGS sequence"/>
</dbReference>
<dbReference type="GO" id="GO:0004674">
    <property type="term" value="F:protein serine/threonine kinase activity"/>
    <property type="evidence" value="ECO:0007669"/>
    <property type="project" value="UniProtKB-KW"/>
</dbReference>
<dbReference type="PANTHER" id="PTHR47634:SF9">
    <property type="entry name" value="PROTEIN KINASE DOMAIN-CONTAINING PROTEIN-RELATED"/>
    <property type="match status" value="1"/>
</dbReference>
<comment type="catalytic activity">
    <reaction evidence="8">
        <text>L-seryl-[protein] + ATP = O-phospho-L-seryl-[protein] + ADP + H(+)</text>
        <dbReference type="Rhea" id="RHEA:17989"/>
        <dbReference type="Rhea" id="RHEA-COMP:9863"/>
        <dbReference type="Rhea" id="RHEA-COMP:11604"/>
        <dbReference type="ChEBI" id="CHEBI:15378"/>
        <dbReference type="ChEBI" id="CHEBI:29999"/>
        <dbReference type="ChEBI" id="CHEBI:30616"/>
        <dbReference type="ChEBI" id="CHEBI:83421"/>
        <dbReference type="ChEBI" id="CHEBI:456216"/>
        <dbReference type="EC" id="2.7.11.1"/>
    </reaction>
</comment>
<keyword evidence="5" id="KW-0418">Kinase</keyword>
<dbReference type="eggNOG" id="KOG1290">
    <property type="taxonomic scope" value="Eukaryota"/>
</dbReference>
<feature type="compositionally biased region" description="Low complexity" evidence="9">
    <location>
        <begin position="1"/>
        <end position="22"/>
    </location>
</feature>
<organism evidence="10 11">
    <name type="scientific">Heterobasidion irregulare (strain TC 32-1)</name>
    <dbReference type="NCBI Taxonomy" id="747525"/>
    <lineage>
        <taxon>Eukaryota</taxon>
        <taxon>Fungi</taxon>
        <taxon>Dikarya</taxon>
        <taxon>Basidiomycota</taxon>
        <taxon>Agaricomycotina</taxon>
        <taxon>Agaricomycetes</taxon>
        <taxon>Russulales</taxon>
        <taxon>Bondarzewiaceae</taxon>
        <taxon>Heterobasidion</taxon>
        <taxon>Heterobasidion annosum species complex</taxon>
    </lineage>
</organism>
<evidence type="ECO:0000256" key="1">
    <source>
        <dbReference type="ARBA" id="ARBA00012513"/>
    </source>
</evidence>
<evidence type="ECO:0000256" key="4">
    <source>
        <dbReference type="ARBA" id="ARBA00022741"/>
    </source>
</evidence>
<sequence>MPSHSLSVDRSAISSSAGSVSGFPEEDLREGGPDNLGYFPARLGHPLEQGRYRIIRKSGWGQYSSVWLAKDKKYDRFVPLKILTCEATKAISGAEQRSDELQVLIKIMVARPLHHGFKHNLALYDSSEFKGPHGTHLCLVTEVLGFSLDYLRKNGDDGDCRHCESALSKEWQSRSSVASNIYTTSVVLFIQPNYILAPL</sequence>
<gene>
    <name evidence="10" type="ORF">HETIRDRAFT_54479</name>
</gene>
<dbReference type="OrthoDB" id="5979581at2759"/>
<dbReference type="InterPro" id="IPR011009">
    <property type="entry name" value="Kinase-like_dom_sf"/>
</dbReference>
<dbReference type="EC" id="2.7.11.1" evidence="1"/>
<keyword evidence="11" id="KW-1185">Reference proteome</keyword>
<dbReference type="HOGENOM" id="CLU_1372362_0_0_1"/>
<dbReference type="EMBL" id="KI925457">
    <property type="protein sequence ID" value="ETW82895.1"/>
    <property type="molecule type" value="Genomic_DNA"/>
</dbReference>
<dbReference type="AlphaFoldDB" id="W4KC28"/>
<evidence type="ECO:0000256" key="6">
    <source>
        <dbReference type="ARBA" id="ARBA00022840"/>
    </source>
</evidence>
<dbReference type="GeneID" id="20678304"/>
<dbReference type="Gene3D" id="3.30.200.20">
    <property type="entry name" value="Phosphorylase Kinase, domain 1"/>
    <property type="match status" value="1"/>
</dbReference>
<dbReference type="InterPro" id="IPR051334">
    <property type="entry name" value="SRPK"/>
</dbReference>
<proteinExistence type="predicted"/>
<dbReference type="GO" id="GO:0005737">
    <property type="term" value="C:cytoplasm"/>
    <property type="evidence" value="ECO:0007669"/>
    <property type="project" value="TreeGrafter"/>
</dbReference>
<evidence type="ECO:0000256" key="9">
    <source>
        <dbReference type="SAM" id="MobiDB-lite"/>
    </source>
</evidence>
<reference evidence="10 11" key="1">
    <citation type="journal article" date="2012" name="New Phytol.">
        <title>Insight into trade-off between wood decay and parasitism from the genome of a fungal forest pathogen.</title>
        <authorList>
            <person name="Olson A."/>
            <person name="Aerts A."/>
            <person name="Asiegbu F."/>
            <person name="Belbahri L."/>
            <person name="Bouzid O."/>
            <person name="Broberg A."/>
            <person name="Canback B."/>
            <person name="Coutinho P.M."/>
            <person name="Cullen D."/>
            <person name="Dalman K."/>
            <person name="Deflorio G."/>
            <person name="van Diepen L.T."/>
            <person name="Dunand C."/>
            <person name="Duplessis S."/>
            <person name="Durling M."/>
            <person name="Gonthier P."/>
            <person name="Grimwood J."/>
            <person name="Fossdal C.G."/>
            <person name="Hansson D."/>
            <person name="Henrissat B."/>
            <person name="Hietala A."/>
            <person name="Himmelstrand K."/>
            <person name="Hoffmeister D."/>
            <person name="Hogberg N."/>
            <person name="James T.Y."/>
            <person name="Karlsson M."/>
            <person name="Kohler A."/>
            <person name="Kues U."/>
            <person name="Lee Y.H."/>
            <person name="Lin Y.C."/>
            <person name="Lind M."/>
            <person name="Lindquist E."/>
            <person name="Lombard V."/>
            <person name="Lucas S."/>
            <person name="Lunden K."/>
            <person name="Morin E."/>
            <person name="Murat C."/>
            <person name="Park J."/>
            <person name="Raffaello T."/>
            <person name="Rouze P."/>
            <person name="Salamov A."/>
            <person name="Schmutz J."/>
            <person name="Solheim H."/>
            <person name="Stahlberg J."/>
            <person name="Velez H."/>
            <person name="de Vries R.P."/>
            <person name="Wiebenga A."/>
            <person name="Woodward S."/>
            <person name="Yakovlev I."/>
            <person name="Garbelotto M."/>
            <person name="Martin F."/>
            <person name="Grigoriev I.V."/>
            <person name="Stenlid J."/>
        </authorList>
    </citation>
    <scope>NUCLEOTIDE SEQUENCE [LARGE SCALE GENOMIC DNA]</scope>
    <source>
        <strain evidence="10 11">TC 32-1</strain>
    </source>
</reference>
<keyword evidence="6" id="KW-0067">ATP-binding</keyword>
<dbReference type="GO" id="GO:0000245">
    <property type="term" value="P:spliceosomal complex assembly"/>
    <property type="evidence" value="ECO:0007669"/>
    <property type="project" value="TreeGrafter"/>
</dbReference>
<evidence type="ECO:0000256" key="7">
    <source>
        <dbReference type="ARBA" id="ARBA00047899"/>
    </source>
</evidence>
<evidence type="ECO:0000256" key="2">
    <source>
        <dbReference type="ARBA" id="ARBA00022527"/>
    </source>
</evidence>
<keyword evidence="4" id="KW-0547">Nucleotide-binding</keyword>
<keyword evidence="2" id="KW-0723">Serine/threonine-protein kinase</keyword>
<feature type="region of interest" description="Disordered" evidence="9">
    <location>
        <begin position="1"/>
        <end position="33"/>
    </location>
</feature>
<keyword evidence="3" id="KW-0808">Transferase</keyword>
<dbReference type="InParanoid" id="W4KC28"/>
<dbReference type="PANTHER" id="PTHR47634">
    <property type="entry name" value="PROTEIN KINASE DOMAIN-CONTAINING PROTEIN-RELATED"/>
    <property type="match status" value="1"/>
</dbReference>
<evidence type="ECO:0000256" key="3">
    <source>
        <dbReference type="ARBA" id="ARBA00022679"/>
    </source>
</evidence>
<dbReference type="GO" id="GO:0005524">
    <property type="term" value="F:ATP binding"/>
    <property type="evidence" value="ECO:0007669"/>
    <property type="project" value="UniProtKB-KW"/>
</dbReference>
<dbReference type="Gene3D" id="1.10.510.10">
    <property type="entry name" value="Transferase(Phosphotransferase) domain 1"/>
    <property type="match status" value="1"/>
</dbReference>
<dbReference type="SUPFAM" id="SSF56112">
    <property type="entry name" value="Protein kinase-like (PK-like)"/>
    <property type="match status" value="1"/>
</dbReference>
<dbReference type="RefSeq" id="XP_009544642.1">
    <property type="nucleotide sequence ID" value="XM_009546347.1"/>
</dbReference>
<protein>
    <recommendedName>
        <fullName evidence="1">non-specific serine/threonine protein kinase</fullName>
        <ecNumber evidence="1">2.7.11.1</ecNumber>
    </recommendedName>
</protein>
<accession>W4KC28</accession>